<dbReference type="PANTHER" id="PTHR35309:SF4">
    <property type="entry name" value="TOCOPHEROL CYCLASE"/>
    <property type="match status" value="1"/>
</dbReference>
<dbReference type="Pfam" id="PF14249">
    <property type="entry name" value="Tocopherol_cycl"/>
    <property type="match status" value="1"/>
</dbReference>
<organism evidence="1 2">
    <name type="scientific">Phormidesmis priestleyi Ana</name>
    <dbReference type="NCBI Taxonomy" id="1666911"/>
    <lineage>
        <taxon>Bacteria</taxon>
        <taxon>Bacillati</taxon>
        <taxon>Cyanobacteriota</taxon>
        <taxon>Cyanophyceae</taxon>
        <taxon>Leptolyngbyales</taxon>
        <taxon>Leptolyngbyaceae</taxon>
        <taxon>Phormidesmis</taxon>
    </lineage>
</organism>
<dbReference type="STRING" id="1666911.HLUCCA11_16655"/>
<dbReference type="InterPro" id="IPR025893">
    <property type="entry name" value="Tocopherol_cyclase"/>
</dbReference>
<evidence type="ECO:0000313" key="1">
    <source>
        <dbReference type="EMBL" id="KPQ33913.1"/>
    </source>
</evidence>
<dbReference type="Proteomes" id="UP000050465">
    <property type="component" value="Unassembled WGS sequence"/>
</dbReference>
<dbReference type="GO" id="GO:0009976">
    <property type="term" value="F:tocopherol cyclase activity"/>
    <property type="evidence" value="ECO:0007669"/>
    <property type="project" value="InterPro"/>
</dbReference>
<name>A0A0P7YTP5_9CYAN</name>
<sequence>MNPHSGYHWRGSSGRFFEGWYFRLTLPDPGQTFAFMYSIDDPAGNTPAGKTNQSGGAVQILGPDEAYYCRTFPNVQQFWAWPHRLGLGHWRAGMGAAKYLAPEQFEREVKEGYQVCDRPGRPVGSHLHQGKLLTPVGATKPQSKAPIKAQWHYQVTPIESWGTPTPRATAGWLSYFPIFEPGWQVLMAHGLATGWIDWWADELNPNSEPVRYSFENVPAYAEKNWGGAFPAKWFWLQCNAFADEPTLSVTAAGGVREVLILTENVGLIGIHYKGQFYEFLSTQTAFDWQVEPWGYWHLTAQSHRYRVVLTGRAHDEGTWVRVPTREGLQFLCRDTTHGELRLQLWECAGSASAGTDRLIVETTSQLAGLEVGGGPWRDRWSNR</sequence>
<gene>
    <name evidence="1" type="ORF">HLUCCA11_16655</name>
</gene>
<accession>A0A0P7YTP5</accession>
<dbReference type="AlphaFoldDB" id="A0A0P7YTP5"/>
<reference evidence="1 2" key="1">
    <citation type="submission" date="2015-09" db="EMBL/GenBank/DDBJ databases">
        <title>Identification and resolution of microdiversity through metagenomic sequencing of parallel consortia.</title>
        <authorList>
            <person name="Nelson W.C."/>
            <person name="Romine M.F."/>
            <person name="Lindemann S.R."/>
        </authorList>
    </citation>
    <scope>NUCLEOTIDE SEQUENCE [LARGE SCALE GENOMIC DNA]</scope>
    <source>
        <strain evidence="1">Ana</strain>
    </source>
</reference>
<evidence type="ECO:0000313" key="2">
    <source>
        <dbReference type="Proteomes" id="UP000050465"/>
    </source>
</evidence>
<dbReference type="PANTHER" id="PTHR35309">
    <property type="match status" value="1"/>
</dbReference>
<comment type="caution">
    <text evidence="1">The sequence shown here is derived from an EMBL/GenBank/DDBJ whole genome shotgun (WGS) entry which is preliminary data.</text>
</comment>
<protein>
    <submittedName>
        <fullName evidence="1">Tocopherol cyclase</fullName>
    </submittedName>
</protein>
<dbReference type="PATRIC" id="fig|1666911.3.peg.1049"/>
<proteinExistence type="predicted"/>
<dbReference type="EMBL" id="LJZR01000025">
    <property type="protein sequence ID" value="KPQ33913.1"/>
    <property type="molecule type" value="Genomic_DNA"/>
</dbReference>